<sequence length="42" mass="5149">MHKKLWKFLQNISAINLWNYATFAMHFLHLEQVYLQPDCRKA</sequence>
<evidence type="ECO:0000313" key="1">
    <source>
        <dbReference type="EMBL" id="MBX68873.1"/>
    </source>
</evidence>
<reference evidence="1" key="1">
    <citation type="submission" date="2018-02" db="EMBL/GenBank/DDBJ databases">
        <title>Rhizophora mucronata_Transcriptome.</title>
        <authorList>
            <person name="Meera S.P."/>
            <person name="Sreeshan A."/>
            <person name="Augustine A."/>
        </authorList>
    </citation>
    <scope>NUCLEOTIDE SEQUENCE</scope>
    <source>
        <tissue evidence="1">Leaf</tissue>
    </source>
</reference>
<dbReference type="AlphaFoldDB" id="A0A2P2QPF8"/>
<accession>A0A2P2QPF8</accession>
<organism evidence="1">
    <name type="scientific">Rhizophora mucronata</name>
    <name type="common">Asiatic mangrove</name>
    <dbReference type="NCBI Taxonomy" id="61149"/>
    <lineage>
        <taxon>Eukaryota</taxon>
        <taxon>Viridiplantae</taxon>
        <taxon>Streptophyta</taxon>
        <taxon>Embryophyta</taxon>
        <taxon>Tracheophyta</taxon>
        <taxon>Spermatophyta</taxon>
        <taxon>Magnoliopsida</taxon>
        <taxon>eudicotyledons</taxon>
        <taxon>Gunneridae</taxon>
        <taxon>Pentapetalae</taxon>
        <taxon>rosids</taxon>
        <taxon>fabids</taxon>
        <taxon>Malpighiales</taxon>
        <taxon>Rhizophoraceae</taxon>
        <taxon>Rhizophora</taxon>
    </lineage>
</organism>
<proteinExistence type="predicted"/>
<protein>
    <submittedName>
        <fullName evidence="1">Uncharacterized protein</fullName>
    </submittedName>
</protein>
<name>A0A2P2QPF8_RHIMU</name>
<dbReference type="EMBL" id="GGEC01088389">
    <property type="protein sequence ID" value="MBX68873.1"/>
    <property type="molecule type" value="Transcribed_RNA"/>
</dbReference>